<sequence length="312" mass="34351">MKKIRTSLFLLLLVGLILITVGYFKGPAYSLTWNNNRLVPIEYVTETQKVAAFKNIAIDVKDAEVEIISGDVAGVTLTHNKEAKMVVTSTDNRLEVKGKEGVSNVQIGLTSSYPKVTITVPKNSKLDQLAITNRSGDVKVEQQDAKEITLDLKSGDVNFSDVNVAGDLKIQQKYGDLQLDQVNSKILAVLNNAGDTKITKSKFEKFEFEGDYGDINVKASKWNQSTIKNASGDISLTDNDMFGENIIINRYGDIKIKSPSTLAVKVITKYGDSYLNGNEINSNYHTQTKQTENSLSIESNSGDVAIDVRESR</sequence>
<dbReference type="Pfam" id="PF13349">
    <property type="entry name" value="DUF4097"/>
    <property type="match status" value="1"/>
</dbReference>
<dbReference type="AlphaFoldDB" id="A0A1D2LT64"/>
<evidence type="ECO:0000259" key="1">
    <source>
        <dbReference type="Pfam" id="PF13349"/>
    </source>
</evidence>
<evidence type="ECO:0000313" key="3">
    <source>
        <dbReference type="Proteomes" id="UP000243591"/>
    </source>
</evidence>
<keyword evidence="3" id="KW-1185">Reference proteome</keyword>
<dbReference type="STRING" id="2756.BFR44_01185"/>
<reference evidence="2 3" key="1">
    <citation type="submission" date="2017-09" db="EMBL/GenBank/DDBJ databases">
        <title>Complete Genome Sequences of Two Strains of the Meat Spoilage Bacterium Brochothrix thermosphacta Isolated from Ground Chicken.</title>
        <authorList>
            <person name="Paoli G.C."/>
            <person name="Wijey C."/>
            <person name="Chen C.-Y."/>
            <person name="Nguyen L."/>
            <person name="Yan X."/>
            <person name="Irwin P.L."/>
        </authorList>
    </citation>
    <scope>NUCLEOTIDE SEQUENCE [LARGE SCALE GENOMIC DNA]</scope>
    <source>
        <strain evidence="2 3">BI</strain>
    </source>
</reference>
<accession>A0A1D2LT64</accession>
<proteinExistence type="predicted"/>
<dbReference type="EMBL" id="CP023483">
    <property type="protein sequence ID" value="ATF25389.1"/>
    <property type="molecule type" value="Genomic_DNA"/>
</dbReference>
<name>A0A1D2LT64_BROTH</name>
<dbReference type="RefSeq" id="WP_069126012.1">
    <property type="nucleotide sequence ID" value="NZ_CP023483.1"/>
</dbReference>
<evidence type="ECO:0000313" key="2">
    <source>
        <dbReference type="EMBL" id="ATF25389.1"/>
    </source>
</evidence>
<gene>
    <name evidence="2" type="ORF">CNY62_02700</name>
</gene>
<dbReference type="InterPro" id="IPR025164">
    <property type="entry name" value="Toastrack_DUF4097"/>
</dbReference>
<protein>
    <recommendedName>
        <fullName evidence="1">DUF4097 domain-containing protein</fullName>
    </recommendedName>
</protein>
<feature type="domain" description="DUF4097" evidence="1">
    <location>
        <begin position="54"/>
        <end position="306"/>
    </location>
</feature>
<dbReference type="KEGG" id="bths:CNY62_02700"/>
<dbReference type="Proteomes" id="UP000243591">
    <property type="component" value="Chromosome"/>
</dbReference>
<organism evidence="2 3">
    <name type="scientific">Brochothrix thermosphacta</name>
    <name type="common">Microbacterium thermosphactum</name>
    <dbReference type="NCBI Taxonomy" id="2756"/>
    <lineage>
        <taxon>Bacteria</taxon>
        <taxon>Bacillati</taxon>
        <taxon>Bacillota</taxon>
        <taxon>Bacilli</taxon>
        <taxon>Bacillales</taxon>
        <taxon>Listeriaceae</taxon>
        <taxon>Brochothrix</taxon>
    </lineage>
</organism>